<comment type="caution">
    <text evidence="1">The sequence shown here is derived from an EMBL/GenBank/DDBJ whole genome shotgun (WGS) entry which is preliminary data.</text>
</comment>
<dbReference type="Proteomes" id="UP000606786">
    <property type="component" value="Unassembled WGS sequence"/>
</dbReference>
<name>A0A811UF41_CERCA</name>
<organism evidence="1 2">
    <name type="scientific">Ceratitis capitata</name>
    <name type="common">Mediterranean fruit fly</name>
    <name type="synonym">Tephritis capitata</name>
    <dbReference type="NCBI Taxonomy" id="7213"/>
    <lineage>
        <taxon>Eukaryota</taxon>
        <taxon>Metazoa</taxon>
        <taxon>Ecdysozoa</taxon>
        <taxon>Arthropoda</taxon>
        <taxon>Hexapoda</taxon>
        <taxon>Insecta</taxon>
        <taxon>Pterygota</taxon>
        <taxon>Neoptera</taxon>
        <taxon>Endopterygota</taxon>
        <taxon>Diptera</taxon>
        <taxon>Brachycera</taxon>
        <taxon>Muscomorpha</taxon>
        <taxon>Tephritoidea</taxon>
        <taxon>Tephritidae</taxon>
        <taxon>Ceratitis</taxon>
        <taxon>Ceratitis</taxon>
    </lineage>
</organism>
<evidence type="ECO:0000313" key="2">
    <source>
        <dbReference type="Proteomes" id="UP000606786"/>
    </source>
</evidence>
<proteinExistence type="predicted"/>
<accession>A0A811UF41</accession>
<dbReference type="EMBL" id="CAJHJT010000001">
    <property type="protein sequence ID" value="CAD6996517.1"/>
    <property type="molecule type" value="Genomic_DNA"/>
</dbReference>
<reference evidence="1" key="1">
    <citation type="submission" date="2020-11" db="EMBL/GenBank/DDBJ databases">
        <authorList>
            <person name="Whitehead M."/>
        </authorList>
    </citation>
    <scope>NUCLEOTIDE SEQUENCE</scope>
    <source>
        <strain evidence="1">EGII</strain>
    </source>
</reference>
<protein>
    <submittedName>
        <fullName evidence="1">(Mediterranean fruit fly) hypothetical protein</fullName>
    </submittedName>
</protein>
<dbReference type="AlphaFoldDB" id="A0A811UF41"/>
<keyword evidence="2" id="KW-1185">Reference proteome</keyword>
<sequence length="211" mass="23326">MPHVLLQIVNKFLFRLLPAKRATVAATQRTRICKKTAIIITLRLRLRKRFGYYVATAAAAVSLIDQNEFTNPTDAHIILPNLVWQQRREQRRLKRSNNNSSSVSNLPQHTATLNRATNELVHGYLSGLLPPVRAPKFHSQFCSFFWTVGIGGFAVDDASTAFGVAYCCTTARRILNGHHDPSQATSSGTPSRCVAVYLLQYPGAAGSSECV</sequence>
<evidence type="ECO:0000313" key="1">
    <source>
        <dbReference type="EMBL" id="CAD6996517.1"/>
    </source>
</evidence>
<gene>
    <name evidence="1" type="ORF">CCAP1982_LOCUS5185</name>
</gene>